<dbReference type="PROSITE" id="PS50111">
    <property type="entry name" value="CHEMOTAXIS_TRANSDUC_2"/>
    <property type="match status" value="1"/>
</dbReference>
<dbReference type="SMART" id="SM00283">
    <property type="entry name" value="MA"/>
    <property type="match status" value="1"/>
</dbReference>
<gene>
    <name evidence="7" type="ORF">HCZ30_10420</name>
</gene>
<keyword evidence="5" id="KW-0812">Transmembrane</keyword>
<evidence type="ECO:0000256" key="2">
    <source>
        <dbReference type="ARBA" id="ARBA00029447"/>
    </source>
</evidence>
<dbReference type="EMBL" id="JAATOP010000006">
    <property type="protein sequence ID" value="NIY72843.1"/>
    <property type="molecule type" value="Genomic_DNA"/>
</dbReference>
<feature type="domain" description="Methyl-accepting transducer" evidence="6">
    <location>
        <begin position="386"/>
        <end position="611"/>
    </location>
</feature>
<dbReference type="RefSeq" id="WP_167638229.1">
    <property type="nucleotide sequence ID" value="NZ_JAATOP010000006.1"/>
</dbReference>
<evidence type="ECO:0000313" key="7">
    <source>
        <dbReference type="EMBL" id="NIY72843.1"/>
    </source>
</evidence>
<reference evidence="7 8" key="1">
    <citation type="submission" date="2020-03" db="EMBL/GenBank/DDBJ databases">
        <title>Bacterial isolates of synthetic phycosphere.</title>
        <authorList>
            <person name="Fu H."/>
            <person name="Moran M.A."/>
        </authorList>
    </citation>
    <scope>NUCLEOTIDE SEQUENCE [LARGE SCALE GENOMIC DNA]</scope>
    <source>
        <strain evidence="7 8">HF1</strain>
    </source>
</reference>
<keyword evidence="5" id="KW-0472">Membrane</keyword>
<dbReference type="PANTHER" id="PTHR43531:SF11">
    <property type="entry name" value="METHYL-ACCEPTING CHEMOTAXIS PROTEIN 3"/>
    <property type="match status" value="1"/>
</dbReference>
<dbReference type="PANTHER" id="PTHR43531">
    <property type="entry name" value="PROTEIN ICFG"/>
    <property type="match status" value="1"/>
</dbReference>
<keyword evidence="8" id="KW-1185">Reference proteome</keyword>
<dbReference type="InterPro" id="IPR051310">
    <property type="entry name" value="MCP_chemotaxis"/>
</dbReference>
<evidence type="ECO:0000256" key="1">
    <source>
        <dbReference type="ARBA" id="ARBA00022500"/>
    </source>
</evidence>
<protein>
    <recommendedName>
        <fullName evidence="6">Methyl-accepting transducer domain-containing protein</fullName>
    </recommendedName>
</protein>
<dbReference type="SUPFAM" id="SSF58104">
    <property type="entry name" value="Methyl-accepting chemotaxis protein (MCP) signaling domain"/>
    <property type="match status" value="1"/>
</dbReference>
<evidence type="ECO:0000313" key="8">
    <source>
        <dbReference type="Proteomes" id="UP000709466"/>
    </source>
</evidence>
<evidence type="ECO:0000256" key="4">
    <source>
        <dbReference type="SAM" id="Coils"/>
    </source>
</evidence>
<organism evidence="7 8">
    <name type="scientific">Marivivens donghaensis</name>
    <dbReference type="NCBI Taxonomy" id="1699413"/>
    <lineage>
        <taxon>Bacteria</taxon>
        <taxon>Pseudomonadati</taxon>
        <taxon>Pseudomonadota</taxon>
        <taxon>Alphaproteobacteria</taxon>
        <taxon>Rhodobacterales</taxon>
        <taxon>Paracoccaceae</taxon>
        <taxon>Marivivens group</taxon>
        <taxon>Marivivens</taxon>
    </lineage>
</organism>
<comment type="similarity">
    <text evidence="2">Belongs to the methyl-accepting chemotaxis (MCP) protein family.</text>
</comment>
<dbReference type="Pfam" id="PF00015">
    <property type="entry name" value="MCPsignal"/>
    <property type="match status" value="1"/>
</dbReference>
<keyword evidence="4" id="KW-0175">Coiled coil</keyword>
<dbReference type="Proteomes" id="UP000709466">
    <property type="component" value="Unassembled WGS sequence"/>
</dbReference>
<keyword evidence="5" id="KW-1133">Transmembrane helix</keyword>
<evidence type="ECO:0000256" key="3">
    <source>
        <dbReference type="PROSITE-ProRule" id="PRU00284"/>
    </source>
</evidence>
<evidence type="ECO:0000259" key="6">
    <source>
        <dbReference type="PROSITE" id="PS50111"/>
    </source>
</evidence>
<feature type="coiled-coil region" evidence="4">
    <location>
        <begin position="362"/>
        <end position="407"/>
    </location>
</feature>
<accession>A0ABX0VYM4</accession>
<feature type="transmembrane region" description="Helical" evidence="5">
    <location>
        <begin position="311"/>
        <end position="336"/>
    </location>
</feature>
<dbReference type="Gene3D" id="1.10.287.950">
    <property type="entry name" value="Methyl-accepting chemotaxis protein"/>
    <property type="match status" value="1"/>
</dbReference>
<keyword evidence="1" id="KW-0145">Chemotaxis</keyword>
<dbReference type="InterPro" id="IPR004089">
    <property type="entry name" value="MCPsignal_dom"/>
</dbReference>
<comment type="caution">
    <text evidence="7">The sequence shown here is derived from an EMBL/GenBank/DDBJ whole genome shotgun (WGS) entry which is preliminary data.</text>
</comment>
<evidence type="ECO:0000256" key="5">
    <source>
        <dbReference type="SAM" id="Phobius"/>
    </source>
</evidence>
<keyword evidence="3" id="KW-0807">Transducer</keyword>
<name>A0ABX0VYM4_9RHOB</name>
<proteinExistence type="inferred from homology"/>
<feature type="transmembrane region" description="Helical" evidence="5">
    <location>
        <begin position="12"/>
        <end position="33"/>
    </location>
</feature>
<sequence>MKLSQAIVTKLPIGRLAALVIGPLFAWIGWVSFHDLSNHYRDYANAQDAARRLAVLEAAREVVNKTEIEYIAGFAYVVTRLPEAAALLAAQQSGTDNAVAEAELLEFGPEYEELGVLDEFGNIVEFARTIPTIREQAQREDFNALEVEADFAAFFDEYRKLQSQLFVGPSGDLHAEFERVREVSQAIREYKNLMIQEINILASVDRTKVNASALLRYGTYIKSIVAPLEDDALYADIVAEFLEVDTAFTEGFRRGTLDGGEVDTGSVVQVLSLGLEQLDRLISIQDIAFGELASSAEALSGARLRTIYGQFGMAVIGFAVFAVLVGLIVNGFLTVFARTARAAKEGVHDGTSGYPARGSNEISIMIDALEEAQAEVAAQKAKTQRILDQRSRELAETNELYERTQTRSVHISDQMVKLTEQTNTILETVKKVQSSLHDAAEDSAHIRETTSKGGNVVDAANVRMKEIAASTLDMGRFVKDIEEIAFQTHLVAINARIEAARAGSAGKGFTVVAGEVQQLAARATKAAGEIDELIQLALGQVENSVKVVEDSAHALRSSSDNAQKIAQRISELNDICAVEMRNMNQLFTAIHDVESAAGQIADETAANIAAQ</sequence>